<dbReference type="VEuPathDB" id="FungiDB:C5L36_0B00720"/>
<dbReference type="AlphaFoldDB" id="A0A099NRC7"/>
<dbReference type="EMBL" id="JQFK01001445">
    <property type="protein sequence ID" value="KGK34629.1"/>
    <property type="molecule type" value="Genomic_DNA"/>
</dbReference>
<evidence type="ECO:0000313" key="2">
    <source>
        <dbReference type="Proteomes" id="UP000029867"/>
    </source>
</evidence>
<comment type="caution">
    <text evidence="1">The sequence shown here is derived from an EMBL/GenBank/DDBJ whole genome shotgun (WGS) entry which is preliminary data.</text>
</comment>
<accession>A0A099NRC7</accession>
<organism evidence="1 2">
    <name type="scientific">Pichia kudriavzevii</name>
    <name type="common">Yeast</name>
    <name type="synonym">Issatchenkia orientalis</name>
    <dbReference type="NCBI Taxonomy" id="4909"/>
    <lineage>
        <taxon>Eukaryota</taxon>
        <taxon>Fungi</taxon>
        <taxon>Dikarya</taxon>
        <taxon>Ascomycota</taxon>
        <taxon>Saccharomycotina</taxon>
        <taxon>Pichiomycetes</taxon>
        <taxon>Pichiales</taxon>
        <taxon>Pichiaceae</taxon>
        <taxon>Pichia</taxon>
    </lineage>
</organism>
<feature type="non-terminal residue" evidence="1">
    <location>
        <position position="67"/>
    </location>
</feature>
<gene>
    <name evidence="1" type="ORF">JL09_g6223</name>
</gene>
<name>A0A099NRC7_PICKU</name>
<reference evidence="2" key="1">
    <citation type="journal article" date="2014" name="Microb. Cell Fact.">
        <title>Exploiting Issatchenkia orientalis SD108 for succinic acid production.</title>
        <authorList>
            <person name="Xiao H."/>
            <person name="Shao Z."/>
            <person name="Jiang Y."/>
            <person name="Dole S."/>
            <person name="Zhao H."/>
        </authorList>
    </citation>
    <scope>NUCLEOTIDE SEQUENCE [LARGE SCALE GENOMIC DNA]</scope>
    <source>
        <strain evidence="2">SD108</strain>
    </source>
</reference>
<dbReference type="HOGENOM" id="CLU_2819484_0_0_1"/>
<sequence length="67" mass="7666">MFNQSKRALSYRASLVRRTYALNKRFASGFTAQETKLLLNKIHDDKIGESVKLSSIWKTSSVEVTPF</sequence>
<protein>
    <submittedName>
        <fullName evidence="1">Uncharacterized protein</fullName>
    </submittedName>
</protein>
<proteinExistence type="predicted"/>
<evidence type="ECO:0000313" key="1">
    <source>
        <dbReference type="EMBL" id="KGK34629.1"/>
    </source>
</evidence>
<dbReference type="Proteomes" id="UP000029867">
    <property type="component" value="Unassembled WGS sequence"/>
</dbReference>